<dbReference type="InterPro" id="IPR002347">
    <property type="entry name" value="SDR_fam"/>
</dbReference>
<dbReference type="PANTHER" id="PTHR43963:SF6">
    <property type="entry name" value="CHAIN DEHYDROGENASE FAMILY PROTEIN, PUTATIVE (AFU_ORTHOLOGUE AFUA_3G15350)-RELATED"/>
    <property type="match status" value="1"/>
</dbReference>
<evidence type="ECO:0000259" key="4">
    <source>
        <dbReference type="SMART" id="SM00822"/>
    </source>
</evidence>
<dbReference type="Pfam" id="PF00106">
    <property type="entry name" value="adh_short"/>
    <property type="match status" value="1"/>
</dbReference>
<feature type="domain" description="Ketoreductase" evidence="4">
    <location>
        <begin position="7"/>
        <end position="179"/>
    </location>
</feature>
<dbReference type="InterPro" id="IPR057326">
    <property type="entry name" value="KR_dom"/>
</dbReference>
<evidence type="ECO:0000256" key="3">
    <source>
        <dbReference type="ARBA" id="ARBA00023002"/>
    </source>
</evidence>
<comment type="similarity">
    <text evidence="1">Belongs to the short-chain dehydrogenases/reductases (SDR) family.</text>
</comment>
<evidence type="ECO:0000313" key="5">
    <source>
        <dbReference type="EMBL" id="KAK5107611.1"/>
    </source>
</evidence>
<dbReference type="Gene3D" id="3.40.50.720">
    <property type="entry name" value="NAD(P)-binding Rossmann-like Domain"/>
    <property type="match status" value="1"/>
</dbReference>
<evidence type="ECO:0000313" key="6">
    <source>
        <dbReference type="Proteomes" id="UP001310890"/>
    </source>
</evidence>
<dbReference type="SUPFAM" id="SSF51735">
    <property type="entry name" value="NAD(P)-binding Rossmann-fold domains"/>
    <property type="match status" value="1"/>
</dbReference>
<dbReference type="AlphaFoldDB" id="A0AAN7TH24"/>
<dbReference type="InterPro" id="IPR036291">
    <property type="entry name" value="NAD(P)-bd_dom_sf"/>
</dbReference>
<evidence type="ECO:0000256" key="1">
    <source>
        <dbReference type="ARBA" id="ARBA00006484"/>
    </source>
</evidence>
<keyword evidence="2" id="KW-0521">NADP</keyword>
<name>A0AAN7TH24_9PEZI</name>
<sequence>MATDTKKIVLITGGNTGLGYQVIKSLLKSQGTSYEILMGSRSVDKGDQAVAKLQQEVPHSSSSVSVVQADISSDSSIDEVVDLIKTKYGRLDVLVNNAGAGFDRAIQDSTLSIRAAFNQTWDTNVSGTQVLTTLAMPLLFASSDPRLLFITSGTSSLTETESTEPPAIARINAPPQAGWPKPPHGNPIAAYRSAKTGLNMLFRDWCRVLGNDHVKLWAVSPGFLATGLSGVGAEAMKKMGAQDPEVGGEFVRDVVEGKYDGKVGRIIRKAMVQPY</sequence>
<organism evidence="5 6">
    <name type="scientific">Meristemomyces frigidus</name>
    <dbReference type="NCBI Taxonomy" id="1508187"/>
    <lineage>
        <taxon>Eukaryota</taxon>
        <taxon>Fungi</taxon>
        <taxon>Dikarya</taxon>
        <taxon>Ascomycota</taxon>
        <taxon>Pezizomycotina</taxon>
        <taxon>Dothideomycetes</taxon>
        <taxon>Dothideomycetidae</taxon>
        <taxon>Mycosphaerellales</taxon>
        <taxon>Teratosphaeriaceae</taxon>
        <taxon>Meristemomyces</taxon>
    </lineage>
</organism>
<keyword evidence="3" id="KW-0560">Oxidoreductase</keyword>
<dbReference type="EMBL" id="JAVRRL010000113">
    <property type="protein sequence ID" value="KAK5107611.1"/>
    <property type="molecule type" value="Genomic_DNA"/>
</dbReference>
<dbReference type="GO" id="GO:0016491">
    <property type="term" value="F:oxidoreductase activity"/>
    <property type="evidence" value="ECO:0007669"/>
    <property type="project" value="UniProtKB-KW"/>
</dbReference>
<dbReference type="PANTHER" id="PTHR43963">
    <property type="entry name" value="CARBONYL REDUCTASE 1-RELATED"/>
    <property type="match status" value="1"/>
</dbReference>
<dbReference type="PRINTS" id="PR00081">
    <property type="entry name" value="GDHRDH"/>
</dbReference>
<accession>A0AAN7TH24</accession>
<reference evidence="5" key="1">
    <citation type="submission" date="2023-08" db="EMBL/GenBank/DDBJ databases">
        <title>Black Yeasts Isolated from many extreme environments.</title>
        <authorList>
            <person name="Coleine C."/>
            <person name="Stajich J.E."/>
            <person name="Selbmann L."/>
        </authorList>
    </citation>
    <scope>NUCLEOTIDE SEQUENCE</scope>
    <source>
        <strain evidence="5">CCFEE 5401</strain>
    </source>
</reference>
<evidence type="ECO:0000256" key="2">
    <source>
        <dbReference type="ARBA" id="ARBA00022857"/>
    </source>
</evidence>
<dbReference type="Proteomes" id="UP001310890">
    <property type="component" value="Unassembled WGS sequence"/>
</dbReference>
<protein>
    <recommendedName>
        <fullName evidence="4">Ketoreductase domain-containing protein</fullName>
    </recommendedName>
</protein>
<proteinExistence type="inferred from homology"/>
<dbReference type="SMART" id="SM00822">
    <property type="entry name" value="PKS_KR"/>
    <property type="match status" value="1"/>
</dbReference>
<gene>
    <name evidence="5" type="ORF">LTR62_000946</name>
</gene>
<comment type="caution">
    <text evidence="5">The sequence shown here is derived from an EMBL/GenBank/DDBJ whole genome shotgun (WGS) entry which is preliminary data.</text>
</comment>